<dbReference type="Gene3D" id="1.10.150.130">
    <property type="match status" value="1"/>
</dbReference>
<dbReference type="STRING" id="93625.A0A409XQ85"/>
<dbReference type="OrthoDB" id="3266428at2759"/>
<evidence type="ECO:0000256" key="2">
    <source>
        <dbReference type="ARBA" id="ARBA00023172"/>
    </source>
</evidence>
<dbReference type="PANTHER" id="PTHR34605:SF3">
    <property type="entry name" value="P CELL-TYPE AGGLUTINATION PROTEIN MAP4-LIKE-RELATED"/>
    <property type="match status" value="1"/>
</dbReference>
<dbReference type="InterPro" id="IPR010998">
    <property type="entry name" value="Integrase_recombinase_N"/>
</dbReference>
<dbReference type="AlphaFoldDB" id="A0A409XQ85"/>
<feature type="compositionally biased region" description="Low complexity" evidence="3">
    <location>
        <begin position="130"/>
        <end position="142"/>
    </location>
</feature>
<dbReference type="InterPro" id="IPR013762">
    <property type="entry name" value="Integrase-like_cat_sf"/>
</dbReference>
<dbReference type="InterPro" id="IPR011010">
    <property type="entry name" value="DNA_brk_join_enz"/>
</dbReference>
<accession>A0A409XQ85</accession>
<dbReference type="Proteomes" id="UP000283269">
    <property type="component" value="Unassembled WGS sequence"/>
</dbReference>
<dbReference type="SUPFAM" id="SSF47823">
    <property type="entry name" value="lambda integrase-like, N-terminal domain"/>
    <property type="match status" value="1"/>
</dbReference>
<protein>
    <recommendedName>
        <fullName evidence="6">Core-binding (CB) domain-containing protein</fullName>
    </recommendedName>
</protein>
<dbReference type="PANTHER" id="PTHR34605">
    <property type="entry name" value="PHAGE_INTEGRASE DOMAIN-CONTAINING PROTEIN"/>
    <property type="match status" value="1"/>
</dbReference>
<name>A0A409XQ85_PSICY</name>
<dbReference type="GO" id="GO:0015074">
    <property type="term" value="P:DNA integration"/>
    <property type="evidence" value="ECO:0007669"/>
    <property type="project" value="InterPro"/>
</dbReference>
<keyword evidence="1" id="KW-0238">DNA-binding</keyword>
<evidence type="ECO:0008006" key="6">
    <source>
        <dbReference type="Google" id="ProtNLM"/>
    </source>
</evidence>
<sequence>MTVFSLFDRPWYGPCNSSGVRGHPPSPPHLVSPLNNPLLHSPHLHAHPFPTPCPLGSSSSVFSCFSPPLSSPICSLASFKSYDNSKVPLQNSSSPIISNINRLSSKAFHPLPDPPSIIHDPVSLHSSVTLPSPDSSSHCDPPAFSCTETSPSSGMPPISSSFSSVLPSPRLRPLLPRCSSHTTHSPSPNSFCPSVPAALCLASWSSPYDLRTQALMVCTHPPSIVNDAYALVADSLSSNTRSTYAAGVKHFNEFCNEKGISEDARMPASIITLTAFVKWASGRFSGNTIHSWLSGVRSWHILKQAHWNGDHEWLTLARMAANKAGVNFKCSPRPPVSLEHLFELKCRIDISKSFDAAVWACALVTFFGCRRLGETTVASSASFSCTRNVAAGLDTVSFRHDPTGNALSASFHIPWTKTTHEVGAEVVVTARRDCLCPVEALRNHLHVNSNATPSYSLFAYCNSSGVWSHMFKHTFLGFVSKIWDDTELAHVSGHCFRIGGTVTLLLAGVPPEVVAATGRWTSLAFLLYWHRMVDIIPLSTAASYLLSNMDTLSSVIDQFRIRCNIPLTSVANTA</sequence>
<dbReference type="GO" id="GO:0003677">
    <property type="term" value="F:DNA binding"/>
    <property type="evidence" value="ECO:0007669"/>
    <property type="project" value="UniProtKB-KW"/>
</dbReference>
<evidence type="ECO:0000313" key="5">
    <source>
        <dbReference type="Proteomes" id="UP000283269"/>
    </source>
</evidence>
<gene>
    <name evidence="4" type="ORF">CVT25_010453</name>
</gene>
<organism evidence="4 5">
    <name type="scientific">Psilocybe cyanescens</name>
    <dbReference type="NCBI Taxonomy" id="93625"/>
    <lineage>
        <taxon>Eukaryota</taxon>
        <taxon>Fungi</taxon>
        <taxon>Dikarya</taxon>
        <taxon>Basidiomycota</taxon>
        <taxon>Agaricomycotina</taxon>
        <taxon>Agaricomycetes</taxon>
        <taxon>Agaricomycetidae</taxon>
        <taxon>Agaricales</taxon>
        <taxon>Agaricineae</taxon>
        <taxon>Strophariaceae</taxon>
        <taxon>Psilocybe</taxon>
    </lineage>
</organism>
<dbReference type="EMBL" id="NHYD01000938">
    <property type="protein sequence ID" value="PPQ92898.1"/>
    <property type="molecule type" value="Genomic_DNA"/>
</dbReference>
<evidence type="ECO:0000313" key="4">
    <source>
        <dbReference type="EMBL" id="PPQ92898.1"/>
    </source>
</evidence>
<dbReference type="Gene3D" id="1.10.443.10">
    <property type="entry name" value="Intergrase catalytic core"/>
    <property type="match status" value="1"/>
</dbReference>
<feature type="compositionally biased region" description="Low complexity" evidence="3">
    <location>
        <begin position="150"/>
        <end position="159"/>
    </location>
</feature>
<dbReference type="SUPFAM" id="SSF56349">
    <property type="entry name" value="DNA breaking-rejoining enzymes"/>
    <property type="match status" value="1"/>
</dbReference>
<dbReference type="InParanoid" id="A0A409XQ85"/>
<dbReference type="InterPro" id="IPR052925">
    <property type="entry name" value="Phage_Integrase-like_Recomb"/>
</dbReference>
<proteinExistence type="predicted"/>
<evidence type="ECO:0000256" key="1">
    <source>
        <dbReference type="ARBA" id="ARBA00023125"/>
    </source>
</evidence>
<reference evidence="4 5" key="1">
    <citation type="journal article" date="2018" name="Evol. Lett.">
        <title>Horizontal gene cluster transfer increased hallucinogenic mushroom diversity.</title>
        <authorList>
            <person name="Reynolds H.T."/>
            <person name="Vijayakumar V."/>
            <person name="Gluck-Thaler E."/>
            <person name="Korotkin H.B."/>
            <person name="Matheny P.B."/>
            <person name="Slot J.C."/>
        </authorList>
    </citation>
    <scope>NUCLEOTIDE SEQUENCE [LARGE SCALE GENOMIC DNA]</scope>
    <source>
        <strain evidence="4 5">2631</strain>
    </source>
</reference>
<dbReference type="GO" id="GO:0006310">
    <property type="term" value="P:DNA recombination"/>
    <property type="evidence" value="ECO:0007669"/>
    <property type="project" value="UniProtKB-KW"/>
</dbReference>
<feature type="region of interest" description="Disordered" evidence="3">
    <location>
        <begin position="130"/>
        <end position="159"/>
    </location>
</feature>
<comment type="caution">
    <text evidence="4">The sequence shown here is derived from an EMBL/GenBank/DDBJ whole genome shotgun (WGS) entry which is preliminary data.</text>
</comment>
<evidence type="ECO:0000256" key="3">
    <source>
        <dbReference type="SAM" id="MobiDB-lite"/>
    </source>
</evidence>
<keyword evidence="5" id="KW-1185">Reference proteome</keyword>
<keyword evidence="2" id="KW-0233">DNA recombination</keyword>